<dbReference type="GO" id="GO:0008299">
    <property type="term" value="P:isoprenoid biosynthetic process"/>
    <property type="evidence" value="ECO:0007669"/>
    <property type="project" value="InterPro"/>
</dbReference>
<keyword evidence="3" id="KW-0808">Transferase</keyword>
<dbReference type="AlphaFoldDB" id="A0A6J6MM57"/>
<name>A0A6J6MM57_9ZZZZ</name>
<dbReference type="GO" id="GO:0004659">
    <property type="term" value="F:prenyltransferase activity"/>
    <property type="evidence" value="ECO:0007669"/>
    <property type="project" value="InterPro"/>
</dbReference>
<evidence type="ECO:0000256" key="1">
    <source>
        <dbReference type="ARBA" id="ARBA00001946"/>
    </source>
</evidence>
<comment type="cofactor">
    <cofactor evidence="1">
        <name>Mg(2+)</name>
        <dbReference type="ChEBI" id="CHEBI:18420"/>
    </cofactor>
</comment>
<reference evidence="6" key="1">
    <citation type="submission" date="2020-05" db="EMBL/GenBank/DDBJ databases">
        <authorList>
            <person name="Chiriac C."/>
            <person name="Salcher M."/>
            <person name="Ghai R."/>
            <person name="Kavagutti S V."/>
        </authorList>
    </citation>
    <scope>NUCLEOTIDE SEQUENCE</scope>
</reference>
<dbReference type="SFLD" id="SFLDS00005">
    <property type="entry name" value="Isoprenoid_Synthase_Type_I"/>
    <property type="match status" value="1"/>
</dbReference>
<accession>A0A6J6MM57</accession>
<dbReference type="EMBL" id="CAEZZO010000017">
    <property type="protein sequence ID" value="CAB4762603.1"/>
    <property type="molecule type" value="Genomic_DNA"/>
</dbReference>
<dbReference type="CDD" id="cd00685">
    <property type="entry name" value="Trans_IPPS_HT"/>
    <property type="match status" value="1"/>
</dbReference>
<dbReference type="InterPro" id="IPR033749">
    <property type="entry name" value="Polyprenyl_synt_CS"/>
</dbReference>
<evidence type="ECO:0000313" key="7">
    <source>
        <dbReference type="EMBL" id="CAB4762603.1"/>
    </source>
</evidence>
<dbReference type="PANTHER" id="PTHR12001">
    <property type="entry name" value="GERANYLGERANYL PYROPHOSPHATE SYNTHASE"/>
    <property type="match status" value="1"/>
</dbReference>
<dbReference type="InterPro" id="IPR008949">
    <property type="entry name" value="Isoprenoid_synthase_dom_sf"/>
</dbReference>
<evidence type="ECO:0000256" key="3">
    <source>
        <dbReference type="ARBA" id="ARBA00022679"/>
    </source>
</evidence>
<evidence type="ECO:0000256" key="4">
    <source>
        <dbReference type="ARBA" id="ARBA00022723"/>
    </source>
</evidence>
<protein>
    <submittedName>
        <fullName evidence="6">Unannotated protein</fullName>
    </submittedName>
</protein>
<evidence type="ECO:0000256" key="5">
    <source>
        <dbReference type="ARBA" id="ARBA00022842"/>
    </source>
</evidence>
<sequence>MTFTLALDLTSMRKDINSALTQFVQGENKYLSKIGPELDPVAIGIEKFLLDSGKRLRPLFAYVGYLATGNTVNPEIVKALSSLELIHVCALIHDDVMDGSDTRRGAPSIHKSFESMHIKENLNGSSSKFGVASAILMGDLALVWSAQMLHNSGIKDHELINVLPFYDEMRVELMAGQYLDVFEQSLATQSIDRSMKVARYKSGKYTIERPLHFGGSLGGASKDLLETFTNYGIPLGEAFQLRDDLLGVFGNPDETGKPSGDDLREGKRTALMAITMDRASDSQLKYLSRYFGDSNLSLEQISQIQEIIVDTGAQSHIELMIEQLAQRSLSALTFEGISSVGKDLLAQLVQISTIRKI</sequence>
<evidence type="ECO:0000256" key="2">
    <source>
        <dbReference type="ARBA" id="ARBA00006706"/>
    </source>
</evidence>
<comment type="similarity">
    <text evidence="2">Belongs to the FPP/GGPP synthase family.</text>
</comment>
<dbReference type="Pfam" id="PF00348">
    <property type="entry name" value="polyprenyl_synt"/>
    <property type="match status" value="1"/>
</dbReference>
<dbReference type="PROSITE" id="PS00723">
    <property type="entry name" value="POLYPRENYL_SYNTHASE_1"/>
    <property type="match status" value="1"/>
</dbReference>
<proteinExistence type="inferred from homology"/>
<dbReference type="PANTHER" id="PTHR12001:SF85">
    <property type="entry name" value="SHORT CHAIN ISOPRENYL DIPHOSPHATE SYNTHASE"/>
    <property type="match status" value="1"/>
</dbReference>
<keyword evidence="4" id="KW-0479">Metal-binding</keyword>
<organism evidence="6">
    <name type="scientific">freshwater metagenome</name>
    <dbReference type="NCBI Taxonomy" id="449393"/>
    <lineage>
        <taxon>unclassified sequences</taxon>
        <taxon>metagenomes</taxon>
        <taxon>ecological metagenomes</taxon>
    </lineage>
</organism>
<dbReference type="SUPFAM" id="SSF48576">
    <property type="entry name" value="Terpenoid synthases"/>
    <property type="match status" value="1"/>
</dbReference>
<dbReference type="GO" id="GO:0046872">
    <property type="term" value="F:metal ion binding"/>
    <property type="evidence" value="ECO:0007669"/>
    <property type="project" value="UniProtKB-KW"/>
</dbReference>
<evidence type="ECO:0000313" key="6">
    <source>
        <dbReference type="EMBL" id="CAB4674118.1"/>
    </source>
</evidence>
<dbReference type="EMBL" id="CAEZXF010000037">
    <property type="protein sequence ID" value="CAB4674118.1"/>
    <property type="molecule type" value="Genomic_DNA"/>
</dbReference>
<keyword evidence="5" id="KW-0460">Magnesium</keyword>
<dbReference type="PROSITE" id="PS00444">
    <property type="entry name" value="POLYPRENYL_SYNTHASE_2"/>
    <property type="match status" value="1"/>
</dbReference>
<dbReference type="Gene3D" id="1.10.600.10">
    <property type="entry name" value="Farnesyl Diphosphate Synthase"/>
    <property type="match status" value="1"/>
</dbReference>
<gene>
    <name evidence="6" type="ORF">UFOPK2355_00236</name>
    <name evidence="7" type="ORF">UFOPK2886_00202</name>
</gene>
<dbReference type="InterPro" id="IPR000092">
    <property type="entry name" value="Polyprenyl_synt"/>
</dbReference>